<evidence type="ECO:0000313" key="2">
    <source>
        <dbReference type="Proteomes" id="UP000823612"/>
    </source>
</evidence>
<dbReference type="EMBL" id="JADIMZ010000037">
    <property type="protein sequence ID" value="MBO8432236.1"/>
    <property type="molecule type" value="Genomic_DNA"/>
</dbReference>
<comment type="caution">
    <text evidence="1">The sequence shown here is derived from an EMBL/GenBank/DDBJ whole genome shotgun (WGS) entry which is preliminary data.</text>
</comment>
<name>A0A9D9DRI0_9BACT</name>
<organism evidence="1 2">
    <name type="scientific">Candidatus Pullibacteroides excrementavium</name>
    <dbReference type="NCBI Taxonomy" id="2840905"/>
    <lineage>
        <taxon>Bacteria</taxon>
        <taxon>Pseudomonadati</taxon>
        <taxon>Bacteroidota</taxon>
        <taxon>Bacteroidia</taxon>
        <taxon>Bacteroidales</taxon>
        <taxon>Candidatus Pullibacteroides</taxon>
    </lineage>
</organism>
<dbReference type="Gene3D" id="3.90.1480.10">
    <property type="entry name" value="Alpha-2,3-sialyltransferase"/>
    <property type="match status" value="1"/>
</dbReference>
<accession>A0A9D9DRI0</accession>
<sequence>MQGFLKVVADTIGSVLKMILLTRFPVPHSLSLTAREMVLLGNGPSLRLFLQEKQDFMKGKELMMVNYAALSESFEQHKPKYYLLLDLAFFKKEENIQKIFIPLAEKTQWEMNLFVPYWAKKIKNWQRPLKNNNQIKLTFFNSVPVEGYVPFCHFCFDRQWGMPRPRNVLVAGLMLGMRCGFSTIYVTGADHSWLKELWVDDNNVVHTDSAHFYDKNGAVSTPTSCDMYFWMNSFAIAFRSYKQVERYARKKGVDIYNVTPGSYIDAFRRKNV</sequence>
<proteinExistence type="predicted"/>
<protein>
    <submittedName>
        <fullName evidence="1">Uncharacterized protein</fullName>
    </submittedName>
</protein>
<dbReference type="Proteomes" id="UP000823612">
    <property type="component" value="Unassembled WGS sequence"/>
</dbReference>
<dbReference type="AlphaFoldDB" id="A0A9D9DRI0"/>
<evidence type="ECO:0000313" key="1">
    <source>
        <dbReference type="EMBL" id="MBO8432236.1"/>
    </source>
</evidence>
<gene>
    <name evidence="1" type="ORF">IAB08_02930</name>
</gene>
<reference evidence="1" key="1">
    <citation type="submission" date="2020-10" db="EMBL/GenBank/DDBJ databases">
        <authorList>
            <person name="Gilroy R."/>
        </authorList>
    </citation>
    <scope>NUCLEOTIDE SEQUENCE</scope>
    <source>
        <strain evidence="1">2889</strain>
    </source>
</reference>
<reference evidence="1" key="2">
    <citation type="journal article" date="2021" name="PeerJ">
        <title>Extensive microbial diversity within the chicken gut microbiome revealed by metagenomics and culture.</title>
        <authorList>
            <person name="Gilroy R."/>
            <person name="Ravi A."/>
            <person name="Getino M."/>
            <person name="Pursley I."/>
            <person name="Horton D.L."/>
            <person name="Alikhan N.F."/>
            <person name="Baker D."/>
            <person name="Gharbi K."/>
            <person name="Hall N."/>
            <person name="Watson M."/>
            <person name="Adriaenssens E.M."/>
            <person name="Foster-Nyarko E."/>
            <person name="Jarju S."/>
            <person name="Secka A."/>
            <person name="Antonio M."/>
            <person name="Oren A."/>
            <person name="Chaudhuri R.R."/>
            <person name="La Ragione R."/>
            <person name="Hildebrand F."/>
            <person name="Pallen M.J."/>
        </authorList>
    </citation>
    <scope>NUCLEOTIDE SEQUENCE</scope>
    <source>
        <strain evidence="1">2889</strain>
    </source>
</reference>